<comment type="caution">
    <text evidence="1">The sequence shown here is derived from an EMBL/GenBank/DDBJ whole genome shotgun (WGS) entry which is preliminary data.</text>
</comment>
<evidence type="ECO:0000313" key="1">
    <source>
        <dbReference type="EMBL" id="MDI9861134.1"/>
    </source>
</evidence>
<proteinExistence type="predicted"/>
<sequence>MSEFNFKQFHIRSMNASSAEERATINQELKDLYASLSPEDQKEFNEQLQTFLVKEMGRLRSDYEAIKGGMQE</sequence>
<dbReference type="Proteomes" id="UP001236507">
    <property type="component" value="Unassembled WGS sequence"/>
</dbReference>
<accession>A0ABT6YC30</accession>
<protein>
    <submittedName>
        <fullName evidence="1">Uncharacterized protein</fullName>
    </submittedName>
</protein>
<reference evidence="1 2" key="1">
    <citation type="submission" date="2023-05" db="EMBL/GenBank/DDBJ databases">
        <title>Novel species of genus Flectobacillus isolated from stream in China.</title>
        <authorList>
            <person name="Lu H."/>
        </authorList>
    </citation>
    <scope>NUCLEOTIDE SEQUENCE [LARGE SCALE GENOMIC DNA]</scope>
    <source>
        <strain evidence="1 2">KCTC 42575</strain>
    </source>
</reference>
<keyword evidence="2" id="KW-1185">Reference proteome</keyword>
<evidence type="ECO:0000313" key="2">
    <source>
        <dbReference type="Proteomes" id="UP001236507"/>
    </source>
</evidence>
<dbReference type="EMBL" id="JASHIF010000017">
    <property type="protein sequence ID" value="MDI9861134.1"/>
    <property type="molecule type" value="Genomic_DNA"/>
</dbReference>
<name>A0ABT6YC30_9BACT</name>
<gene>
    <name evidence="1" type="ORF">QM524_18095</name>
</gene>
<dbReference type="RefSeq" id="WP_095161459.1">
    <property type="nucleotide sequence ID" value="NZ_JASHIF010000017.1"/>
</dbReference>
<organism evidence="1 2">
    <name type="scientific">Flectobacillus roseus</name>
    <dbReference type="NCBI Taxonomy" id="502259"/>
    <lineage>
        <taxon>Bacteria</taxon>
        <taxon>Pseudomonadati</taxon>
        <taxon>Bacteroidota</taxon>
        <taxon>Cytophagia</taxon>
        <taxon>Cytophagales</taxon>
        <taxon>Flectobacillaceae</taxon>
        <taxon>Flectobacillus</taxon>
    </lineage>
</organism>